<feature type="domain" description="AB hydrolase-1" evidence="2">
    <location>
        <begin position="40"/>
        <end position="247"/>
    </location>
</feature>
<sequence>MNIDAFRCMRQGKQLFTLSQQDAFLLAPIEQRNDKTHRALLLLHGFSSTPAVFRLLLPSLVLYYDAVLCPVLVGHGENLDSFAKVKANDWLAQTEETCEILLDQFAEVDVMGLSLGGILACHLSAKFSLHHLYLLAPALDLRLGLNHAVKLAKTLSWLGFRKVRAAAGNLYTSENCEIAYRQLPLSTIIEMLTLVQQFQFTVPTCPTDLFLGCHDLVVSSWRVADRFAEKDHINIHWLPNSAHVLPLDGDQSIILSCVKQNSAR</sequence>
<reference evidence="4 6" key="3">
    <citation type="submission" date="2016-10" db="EMBL/GenBank/DDBJ databases">
        <authorList>
            <person name="Varghese N."/>
            <person name="Submissions S."/>
        </authorList>
    </citation>
    <scope>NUCLEOTIDE SEQUENCE [LARGE SCALE GENOMIC DNA]</scope>
    <source>
        <strain evidence="4 6">ATCC 33218</strain>
    </source>
</reference>
<dbReference type="AlphaFoldDB" id="A0A098GDM1"/>
<dbReference type="HOGENOM" id="CLU_1033630_0_0_6"/>
<evidence type="ECO:0000313" key="4">
    <source>
        <dbReference type="EMBL" id="SCX92930.1"/>
    </source>
</evidence>
<dbReference type="ESTHER" id="tatmi-a0a098gdm1">
    <property type="family name" value="CarbLipBact_2"/>
</dbReference>
<proteinExistence type="predicted"/>
<reference evidence="5" key="2">
    <citation type="submission" date="2014-09" db="EMBL/GenBank/DDBJ databases">
        <authorList>
            <person name="Gomez-Valero L."/>
        </authorList>
    </citation>
    <scope>NUCLEOTIDE SEQUENCE [LARGE SCALE GENOMIC DNA]</scope>
    <source>
        <strain evidence="5">ATCC33218</strain>
    </source>
</reference>
<dbReference type="InterPro" id="IPR000073">
    <property type="entry name" value="AB_hydrolase_1"/>
</dbReference>
<keyword evidence="6" id="KW-1185">Reference proteome</keyword>
<dbReference type="Proteomes" id="UP000032414">
    <property type="component" value="Chromosome I"/>
</dbReference>
<dbReference type="KEGG" id="tmc:LMI_0170"/>
<dbReference type="InterPro" id="IPR012354">
    <property type="entry name" value="Esterase_lipase"/>
</dbReference>
<gene>
    <name evidence="3" type="ORF">LMI_0170</name>
    <name evidence="4" type="ORF">SAMN02982997_00403</name>
</gene>
<protein>
    <submittedName>
        <fullName evidence="4">Carboxylesterase</fullName>
    </submittedName>
</protein>
<dbReference type="GO" id="GO:0052689">
    <property type="term" value="F:carboxylic ester hydrolase activity"/>
    <property type="evidence" value="ECO:0007669"/>
    <property type="project" value="InterPro"/>
</dbReference>
<accession>A0A098GDM1</accession>
<name>A0A098GDM1_LEGMI</name>
<dbReference type="Pfam" id="PF12697">
    <property type="entry name" value="Abhydrolase_6"/>
    <property type="match status" value="1"/>
</dbReference>
<feature type="active site" description="Nucleophile" evidence="1">
    <location>
        <position position="114"/>
    </location>
</feature>
<evidence type="ECO:0000313" key="6">
    <source>
        <dbReference type="Proteomes" id="UP000182998"/>
    </source>
</evidence>
<dbReference type="InterPro" id="IPR029058">
    <property type="entry name" value="AB_hydrolase_fold"/>
</dbReference>
<dbReference type="Gene3D" id="3.40.50.1820">
    <property type="entry name" value="alpha/beta hydrolase"/>
    <property type="match status" value="1"/>
</dbReference>
<evidence type="ECO:0000259" key="2">
    <source>
        <dbReference type="Pfam" id="PF12697"/>
    </source>
</evidence>
<organism evidence="3 5">
    <name type="scientific">Legionella micdadei</name>
    <name type="common">Tatlockia micdadei</name>
    <dbReference type="NCBI Taxonomy" id="451"/>
    <lineage>
        <taxon>Bacteria</taxon>
        <taxon>Pseudomonadati</taxon>
        <taxon>Pseudomonadota</taxon>
        <taxon>Gammaproteobacteria</taxon>
        <taxon>Legionellales</taxon>
        <taxon>Legionellaceae</taxon>
        <taxon>Legionella</taxon>
    </lineage>
</organism>
<feature type="active site" description="Charge relay system" evidence="1">
    <location>
        <position position="215"/>
    </location>
</feature>
<dbReference type="PATRIC" id="fig|451.8.peg.675"/>
<evidence type="ECO:0000256" key="1">
    <source>
        <dbReference type="PIRSR" id="PIRSR017388-1"/>
    </source>
</evidence>
<dbReference type="EMBL" id="LN614830">
    <property type="protein sequence ID" value="CEG59536.1"/>
    <property type="molecule type" value="Genomic_DNA"/>
</dbReference>
<feature type="active site" description="Charge relay system" evidence="1">
    <location>
        <position position="243"/>
    </location>
</feature>
<dbReference type="RefSeq" id="WP_045100480.1">
    <property type="nucleotide sequence ID" value="NZ_CP020614.1"/>
</dbReference>
<dbReference type="EMBL" id="FMVN01000002">
    <property type="protein sequence ID" value="SCX92930.1"/>
    <property type="molecule type" value="Genomic_DNA"/>
</dbReference>
<evidence type="ECO:0000313" key="3">
    <source>
        <dbReference type="EMBL" id="CEG59536.1"/>
    </source>
</evidence>
<dbReference type="Proteomes" id="UP000182998">
    <property type="component" value="Unassembled WGS sequence"/>
</dbReference>
<reference evidence="3" key="1">
    <citation type="submission" date="2014-09" db="EMBL/GenBank/DDBJ databases">
        <authorList>
            <person name="GOMEZ-VALERO Laura"/>
        </authorList>
    </citation>
    <scope>NUCLEOTIDE SEQUENCE</scope>
    <source>
        <strain evidence="3">ATCC33218</strain>
    </source>
</reference>
<dbReference type="SUPFAM" id="SSF53474">
    <property type="entry name" value="alpha/beta-Hydrolases"/>
    <property type="match status" value="1"/>
</dbReference>
<dbReference type="OrthoDB" id="9786110at2"/>
<dbReference type="STRING" id="451.B6N58_00795"/>
<evidence type="ECO:0000313" key="5">
    <source>
        <dbReference type="Proteomes" id="UP000032414"/>
    </source>
</evidence>
<dbReference type="PIRSF" id="PIRSF017388">
    <property type="entry name" value="Esterase_lipase"/>
    <property type="match status" value="1"/>
</dbReference>